<comment type="catalytic activity">
    <reaction evidence="1">
        <text>2-phosphoglycolate + H2O = glycolate + phosphate</text>
        <dbReference type="Rhea" id="RHEA:14369"/>
        <dbReference type="ChEBI" id="CHEBI:15377"/>
        <dbReference type="ChEBI" id="CHEBI:29805"/>
        <dbReference type="ChEBI" id="CHEBI:43474"/>
        <dbReference type="ChEBI" id="CHEBI:58033"/>
        <dbReference type="EC" id="3.1.3.18"/>
    </reaction>
</comment>
<evidence type="ECO:0000256" key="3">
    <source>
        <dbReference type="ARBA" id="ARBA00006171"/>
    </source>
</evidence>
<dbReference type="InterPro" id="IPR023198">
    <property type="entry name" value="PGP-like_dom2"/>
</dbReference>
<dbReference type="EC" id="3.1.3.18" evidence="4"/>
<dbReference type="SFLD" id="SFLDG01129">
    <property type="entry name" value="C1.5:_HAD__Beta-PGM__Phosphata"/>
    <property type="match status" value="1"/>
</dbReference>
<dbReference type="EMBL" id="BSFM01000014">
    <property type="protein sequence ID" value="GLK84680.1"/>
    <property type="molecule type" value="Genomic_DNA"/>
</dbReference>
<protein>
    <recommendedName>
        <fullName evidence="4">phosphoglycolate phosphatase</fullName>
        <ecNumber evidence="4">3.1.3.18</ecNumber>
    </recommendedName>
</protein>
<dbReference type="SFLD" id="SFLDS00003">
    <property type="entry name" value="Haloacid_Dehalogenase"/>
    <property type="match status" value="1"/>
</dbReference>
<evidence type="ECO:0000256" key="2">
    <source>
        <dbReference type="ARBA" id="ARBA00004818"/>
    </source>
</evidence>
<keyword evidence="5" id="KW-0378">Hydrolase</keyword>
<dbReference type="InterPro" id="IPR023214">
    <property type="entry name" value="HAD_sf"/>
</dbReference>
<organism evidence="5 6">
    <name type="scientific">Ancylobacter defluvii</name>
    <dbReference type="NCBI Taxonomy" id="1282440"/>
    <lineage>
        <taxon>Bacteria</taxon>
        <taxon>Pseudomonadati</taxon>
        <taxon>Pseudomonadota</taxon>
        <taxon>Alphaproteobacteria</taxon>
        <taxon>Hyphomicrobiales</taxon>
        <taxon>Xanthobacteraceae</taxon>
        <taxon>Ancylobacter</taxon>
    </lineage>
</organism>
<dbReference type="Proteomes" id="UP001143330">
    <property type="component" value="Unassembled WGS sequence"/>
</dbReference>
<proteinExistence type="inferred from homology"/>
<dbReference type="Gene3D" id="1.10.150.240">
    <property type="entry name" value="Putative phosphatase, domain 2"/>
    <property type="match status" value="1"/>
</dbReference>
<dbReference type="PANTHER" id="PTHR43434">
    <property type="entry name" value="PHOSPHOGLYCOLATE PHOSPHATASE"/>
    <property type="match status" value="1"/>
</dbReference>
<comment type="pathway">
    <text evidence="2">Organic acid metabolism; glycolate biosynthesis; glycolate from 2-phosphoglycolate: step 1/1.</text>
</comment>
<dbReference type="SUPFAM" id="SSF56784">
    <property type="entry name" value="HAD-like"/>
    <property type="match status" value="1"/>
</dbReference>
<dbReference type="GO" id="GO:0006281">
    <property type="term" value="P:DNA repair"/>
    <property type="evidence" value="ECO:0007669"/>
    <property type="project" value="TreeGrafter"/>
</dbReference>
<name>A0A9W6JZ03_9HYPH</name>
<dbReference type="Gene3D" id="3.40.50.1000">
    <property type="entry name" value="HAD superfamily/HAD-like"/>
    <property type="match status" value="1"/>
</dbReference>
<dbReference type="GO" id="GO:0008967">
    <property type="term" value="F:phosphoglycolate phosphatase activity"/>
    <property type="evidence" value="ECO:0007669"/>
    <property type="project" value="UniProtKB-EC"/>
</dbReference>
<dbReference type="AlphaFoldDB" id="A0A9W6JZ03"/>
<sequence>MFPDAGTRLQAIIFDFDGVILDSAGLKTQAFADCYAGEHAEKIAEVVAYQERHGGIGRREKFAYFERAIFDRPGDPDSLDALCRRFAQLADTALLDAPFIPGAEQALATLHGRLPLHLVSGMPEVELKAVLARRQLCGLFASVAGSPKPKLAEFRRILSEGGYPQDAVLAVGDSRTEFDAALELGIPFLAIVAEGAPDFFPADLPRRPDLSGFLDLVAE</sequence>
<dbReference type="PANTHER" id="PTHR43434:SF1">
    <property type="entry name" value="PHOSPHOGLYCOLATE PHOSPHATASE"/>
    <property type="match status" value="1"/>
</dbReference>
<evidence type="ECO:0000313" key="5">
    <source>
        <dbReference type="EMBL" id="GLK84680.1"/>
    </source>
</evidence>
<keyword evidence="6" id="KW-1185">Reference proteome</keyword>
<dbReference type="InterPro" id="IPR036412">
    <property type="entry name" value="HAD-like_sf"/>
</dbReference>
<gene>
    <name evidence="5" type="ORF">GCM10017653_27500</name>
</gene>
<dbReference type="GO" id="GO:0005829">
    <property type="term" value="C:cytosol"/>
    <property type="evidence" value="ECO:0007669"/>
    <property type="project" value="TreeGrafter"/>
</dbReference>
<dbReference type="RefSeq" id="WP_213364548.1">
    <property type="nucleotide sequence ID" value="NZ_BSFM01000014.1"/>
</dbReference>
<accession>A0A9W6JZ03</accession>
<evidence type="ECO:0000256" key="1">
    <source>
        <dbReference type="ARBA" id="ARBA00000830"/>
    </source>
</evidence>
<comment type="caution">
    <text evidence="5">The sequence shown here is derived from an EMBL/GenBank/DDBJ whole genome shotgun (WGS) entry which is preliminary data.</text>
</comment>
<dbReference type="InterPro" id="IPR050155">
    <property type="entry name" value="HAD-like_hydrolase_sf"/>
</dbReference>
<evidence type="ECO:0000256" key="4">
    <source>
        <dbReference type="ARBA" id="ARBA00013078"/>
    </source>
</evidence>
<reference evidence="5" key="2">
    <citation type="submission" date="2023-01" db="EMBL/GenBank/DDBJ databases">
        <authorList>
            <person name="Sun Q."/>
            <person name="Evtushenko L."/>
        </authorList>
    </citation>
    <scope>NUCLEOTIDE SEQUENCE</scope>
    <source>
        <strain evidence="5">VKM B-2789</strain>
    </source>
</reference>
<comment type="similarity">
    <text evidence="3">Belongs to the HAD-like hydrolase superfamily. CbbY/CbbZ/Gph/YieH family.</text>
</comment>
<evidence type="ECO:0000313" key="6">
    <source>
        <dbReference type="Proteomes" id="UP001143330"/>
    </source>
</evidence>
<dbReference type="Pfam" id="PF00702">
    <property type="entry name" value="Hydrolase"/>
    <property type="match status" value="1"/>
</dbReference>
<reference evidence="5" key="1">
    <citation type="journal article" date="2014" name="Int. J. Syst. Evol. Microbiol.">
        <title>Complete genome sequence of Corynebacterium casei LMG S-19264T (=DSM 44701T), isolated from a smear-ripened cheese.</title>
        <authorList>
            <consortium name="US DOE Joint Genome Institute (JGI-PGF)"/>
            <person name="Walter F."/>
            <person name="Albersmeier A."/>
            <person name="Kalinowski J."/>
            <person name="Ruckert C."/>
        </authorList>
    </citation>
    <scope>NUCLEOTIDE SEQUENCE</scope>
    <source>
        <strain evidence="5">VKM B-2789</strain>
    </source>
</reference>